<name>A0A158QKT5_HAEPC</name>
<feature type="domain" description="Fungal lipase-type" evidence="2">
    <location>
        <begin position="421"/>
        <end position="472"/>
    </location>
</feature>
<evidence type="ECO:0000313" key="5">
    <source>
        <dbReference type="WBParaSite" id="HPLM_0000522601-mRNA-1"/>
    </source>
</evidence>
<dbReference type="STRING" id="6290.A0A158QKT5"/>
<evidence type="ECO:0000259" key="2">
    <source>
        <dbReference type="Pfam" id="PF01764"/>
    </source>
</evidence>
<feature type="chain" id="PRO_5043135482" evidence="1">
    <location>
        <begin position="17"/>
        <end position="843"/>
    </location>
</feature>
<dbReference type="Gene3D" id="3.40.50.1820">
    <property type="entry name" value="alpha/beta hydrolase"/>
    <property type="match status" value="4"/>
</dbReference>
<sequence>MGRVLILCSFLPFILAAPFSSDATYSDAVARSKMLPLAAAAYGKAPQTCLTNRFTNAVLKRQLSVKCGPVGKEDKCSGYSAVLNSDKAIVLSFRLTSELNNFVILTIGGNEIAKREAREMGIAKGCVIQISWIAGGKVSKYFNDAFMDLWNGGMKDDFNTLRSKYPSYQVWVTGHSLGGAMATLAASYIVAAKLVPASSVELVTFGQPRTGNKDFASAHDKQSMFCYRVTHWRDVVPHVPPEHLEGYHHHKSEAFYHNNMKSGATFKICDADEDKDCSDGLDITTSISDHRHYFDIDYSTLTSFSEMLLILFFCGLLPCTLAFPWWDKAPLYSDELARTKMLPLAAAAYSNRPQECLKNRFKDASLQHQGNVTCGPFGNNDICSGFTAVLHGDQAIVISFRGTDTFLQLLAEADYSAFHKKVTGHSLGAALASLAASYIVAGNGVPSSSVQLVTFGQPRVGDVLFAWAHNLQAFYLQSMAIGANYTVCYGRPCSDGLLDTTSIKDHLHYFEVDVSEYGKAGCNTPMDSTNAVLKVRQQDFQVMLLGLVVCGLLLFTRSSPTPYNVTYSDMEARTEMFPLAAAAYSKQPQECLNNRFTNATLKRQLFVVCGPLGRSDMCSGFTAVLHDKKAIGLIFRGTIAFIQLVMEADQSVFYRKIPWIAGGYVSKFFYDGFITLWKAGIGDDFQALRTQYPTYGIWVTGHSLGAAIASLASSYIIAVNKVPSESVKLVTFGQPRVGDTTYAMAHDEQLAFSFRLVHWRDIVPHVPPLLFLDYYHHKSEVFYQENMAVGVNYTVCYANESPNCSDGLQFPTSIWDHIHYFNVHVGHYGKNGCNTTLDSAEAQ</sequence>
<dbReference type="EMBL" id="UZAF01016304">
    <property type="protein sequence ID" value="VDO25275.1"/>
    <property type="molecule type" value="Genomic_DNA"/>
</dbReference>
<keyword evidence="1" id="KW-0732">Signal</keyword>
<dbReference type="PANTHER" id="PTHR45908">
    <property type="entry name" value="PROTEIN CBG11750-RELATED"/>
    <property type="match status" value="1"/>
</dbReference>
<feature type="signal peptide" evidence="1">
    <location>
        <begin position="1"/>
        <end position="16"/>
    </location>
</feature>
<keyword evidence="4" id="KW-1185">Reference proteome</keyword>
<accession>A0A158QKT5</accession>
<dbReference type="AlphaFoldDB" id="A0A158QKT5"/>
<evidence type="ECO:0000256" key="1">
    <source>
        <dbReference type="SAM" id="SignalP"/>
    </source>
</evidence>
<reference evidence="3 4" key="2">
    <citation type="submission" date="2018-11" db="EMBL/GenBank/DDBJ databases">
        <authorList>
            <consortium name="Pathogen Informatics"/>
        </authorList>
    </citation>
    <scope>NUCLEOTIDE SEQUENCE [LARGE SCALE GENOMIC DNA]</scope>
    <source>
        <strain evidence="3 4">MHpl1</strain>
    </source>
</reference>
<proteinExistence type="predicted"/>
<protein>
    <submittedName>
        <fullName evidence="5">Lipase_3 domain-containing protein</fullName>
    </submittedName>
</protein>
<evidence type="ECO:0000313" key="4">
    <source>
        <dbReference type="Proteomes" id="UP000268014"/>
    </source>
</evidence>
<dbReference type="Pfam" id="PF01764">
    <property type="entry name" value="Lipase_3"/>
    <property type="match status" value="3"/>
</dbReference>
<dbReference type="InterPro" id="IPR029058">
    <property type="entry name" value="AB_hydrolase_fold"/>
</dbReference>
<dbReference type="WBParaSite" id="HPLM_0000522601-mRNA-1">
    <property type="protein sequence ID" value="HPLM_0000522601-mRNA-1"/>
    <property type="gene ID" value="HPLM_0000522601"/>
</dbReference>
<dbReference type="OMA" id="VEMMCET"/>
<feature type="domain" description="Fungal lipase-type" evidence="2">
    <location>
        <begin position="633"/>
        <end position="769"/>
    </location>
</feature>
<organism evidence="5">
    <name type="scientific">Haemonchus placei</name>
    <name type="common">Barber's pole worm</name>
    <dbReference type="NCBI Taxonomy" id="6290"/>
    <lineage>
        <taxon>Eukaryota</taxon>
        <taxon>Metazoa</taxon>
        <taxon>Ecdysozoa</taxon>
        <taxon>Nematoda</taxon>
        <taxon>Chromadorea</taxon>
        <taxon>Rhabditida</taxon>
        <taxon>Rhabditina</taxon>
        <taxon>Rhabditomorpha</taxon>
        <taxon>Strongyloidea</taxon>
        <taxon>Trichostrongylidae</taxon>
        <taxon>Haemonchus</taxon>
    </lineage>
</organism>
<dbReference type="CDD" id="cd00519">
    <property type="entry name" value="Lipase_3"/>
    <property type="match status" value="2"/>
</dbReference>
<dbReference type="OrthoDB" id="345705at2759"/>
<dbReference type="InterPro" id="IPR002921">
    <property type="entry name" value="Fungal_lipase-type"/>
</dbReference>
<feature type="domain" description="Fungal lipase-type" evidence="2">
    <location>
        <begin position="132"/>
        <end position="242"/>
    </location>
</feature>
<dbReference type="SUPFAM" id="SSF53474">
    <property type="entry name" value="alpha/beta-Hydrolases"/>
    <property type="match status" value="3"/>
</dbReference>
<reference evidence="5" key="1">
    <citation type="submission" date="2016-04" db="UniProtKB">
        <authorList>
            <consortium name="WormBaseParasite"/>
        </authorList>
    </citation>
    <scope>IDENTIFICATION</scope>
</reference>
<gene>
    <name evidence="3" type="ORF">HPLM_LOCUS5218</name>
</gene>
<evidence type="ECO:0000313" key="3">
    <source>
        <dbReference type="EMBL" id="VDO25275.1"/>
    </source>
</evidence>
<dbReference type="Proteomes" id="UP000268014">
    <property type="component" value="Unassembled WGS sequence"/>
</dbReference>
<dbReference type="GO" id="GO:0006629">
    <property type="term" value="P:lipid metabolic process"/>
    <property type="evidence" value="ECO:0007669"/>
    <property type="project" value="InterPro"/>
</dbReference>